<dbReference type="AlphaFoldDB" id="A0A6C1B228"/>
<reference evidence="1 2" key="1">
    <citation type="submission" date="2020-02" db="EMBL/GenBank/DDBJ databases">
        <title>Nitrogenibacter mangrovi gen. nov., sp. nov. isolated from mangrove sediment, a denitrifying betaproteobacterium.</title>
        <authorList>
            <person name="Liao H."/>
            <person name="Tian Y."/>
        </authorList>
    </citation>
    <scope>NUCLEOTIDE SEQUENCE [LARGE SCALE GENOMIC DNA]</scope>
    <source>
        <strain evidence="1 2">M9-3-2</strain>
    </source>
</reference>
<organism evidence="1 2">
    <name type="scientific">Nitrogeniibacter mangrovi</name>
    <dbReference type="NCBI Taxonomy" id="2016596"/>
    <lineage>
        <taxon>Bacteria</taxon>
        <taxon>Pseudomonadati</taxon>
        <taxon>Pseudomonadota</taxon>
        <taxon>Betaproteobacteria</taxon>
        <taxon>Rhodocyclales</taxon>
        <taxon>Zoogloeaceae</taxon>
        <taxon>Nitrogeniibacter</taxon>
    </lineage>
</organism>
<sequence length="215" mass="23149">MEPKQLEQQVSDALQQDPREIAERVRRLTLDALSGRPLDTAGMRETFATVTDGVRTGAAKRSARMEEAVKEAMHGMDGALRNFAEATSLAIQEARGKGKDYSAEEFASLLEDVKSLQSLMADTFAKGARQATGAAQTTFTQLADHARIHGTSAGRELVEIQGKLTQTLAELTRETISDGAHTLQASGRLLAGLTAGFLRGIADRLQDSADTHEKP</sequence>
<name>A0A6C1B228_9RHOO</name>
<protein>
    <submittedName>
        <fullName evidence="1">Uncharacterized protein</fullName>
    </submittedName>
</protein>
<dbReference type="RefSeq" id="WP_173764587.1">
    <property type="nucleotide sequence ID" value="NZ_CP048836.1"/>
</dbReference>
<dbReference type="InterPro" id="IPR046708">
    <property type="entry name" value="DUF6781"/>
</dbReference>
<accession>A0A6C1B228</accession>
<gene>
    <name evidence="1" type="ORF">G3580_07045</name>
</gene>
<dbReference type="KEGG" id="azq:G3580_07045"/>
<dbReference type="Proteomes" id="UP000501991">
    <property type="component" value="Chromosome"/>
</dbReference>
<dbReference type="EMBL" id="CP048836">
    <property type="protein sequence ID" value="QID17423.1"/>
    <property type="molecule type" value="Genomic_DNA"/>
</dbReference>
<keyword evidence="2" id="KW-1185">Reference proteome</keyword>
<dbReference type="Pfam" id="PF20572">
    <property type="entry name" value="DUF6781"/>
    <property type="match status" value="1"/>
</dbReference>
<proteinExistence type="predicted"/>
<evidence type="ECO:0000313" key="1">
    <source>
        <dbReference type="EMBL" id="QID17423.1"/>
    </source>
</evidence>
<evidence type="ECO:0000313" key="2">
    <source>
        <dbReference type="Proteomes" id="UP000501991"/>
    </source>
</evidence>